<comment type="caution">
    <text evidence="1">The sequence shown here is derived from an EMBL/GenBank/DDBJ whole genome shotgun (WGS) entry which is preliminary data.</text>
</comment>
<dbReference type="Proteomes" id="UP000741360">
    <property type="component" value="Unassembled WGS sequence"/>
</dbReference>
<evidence type="ECO:0000313" key="2">
    <source>
        <dbReference type="Proteomes" id="UP000741360"/>
    </source>
</evidence>
<sequence>MANPVTIEELSEAMYRMVKEATGVKKLKPTDLTKAMMEHFGPERCSKEACKEALRRLMDSGRCVYTYYGGSFVELPPEEGTEI</sequence>
<evidence type="ECO:0000313" key="1">
    <source>
        <dbReference type="EMBL" id="MBI3013724.1"/>
    </source>
</evidence>
<proteinExistence type="predicted"/>
<dbReference type="AlphaFoldDB" id="A0A932GMI2"/>
<dbReference type="EMBL" id="JACPSX010000025">
    <property type="protein sequence ID" value="MBI3013724.1"/>
    <property type="molecule type" value="Genomic_DNA"/>
</dbReference>
<accession>A0A932GMI2</accession>
<reference evidence="1" key="1">
    <citation type="submission" date="2020-07" db="EMBL/GenBank/DDBJ databases">
        <title>Huge and variable diversity of episymbiotic CPR bacteria and DPANN archaea in groundwater ecosystems.</title>
        <authorList>
            <person name="He C.Y."/>
            <person name="Keren R."/>
            <person name="Whittaker M."/>
            <person name="Farag I.F."/>
            <person name="Doudna J."/>
            <person name="Cate J.H.D."/>
            <person name="Banfield J.F."/>
        </authorList>
    </citation>
    <scope>NUCLEOTIDE SEQUENCE</scope>
    <source>
        <strain evidence="1">NC_groundwater_717_Ag_S-0.2um_59_8</strain>
    </source>
</reference>
<protein>
    <recommendedName>
        <fullName evidence="3">DsrD</fullName>
    </recommendedName>
</protein>
<gene>
    <name evidence="1" type="ORF">HYY65_01365</name>
</gene>
<organism evidence="1 2">
    <name type="scientific">Tectimicrobiota bacterium</name>
    <dbReference type="NCBI Taxonomy" id="2528274"/>
    <lineage>
        <taxon>Bacteria</taxon>
        <taxon>Pseudomonadati</taxon>
        <taxon>Nitrospinota/Tectimicrobiota group</taxon>
        <taxon>Candidatus Tectimicrobiota</taxon>
    </lineage>
</organism>
<evidence type="ECO:0008006" key="3">
    <source>
        <dbReference type="Google" id="ProtNLM"/>
    </source>
</evidence>
<name>A0A932GMI2_UNCTE</name>